<keyword evidence="2 4" id="KW-0479">Metal-binding</keyword>
<dbReference type="Pfam" id="PF13531">
    <property type="entry name" value="SBP_bac_11"/>
    <property type="match status" value="1"/>
</dbReference>
<evidence type="ECO:0000256" key="6">
    <source>
        <dbReference type="SAM" id="SignalP"/>
    </source>
</evidence>
<dbReference type="Proteomes" id="UP000441399">
    <property type="component" value="Unassembled WGS sequence"/>
</dbReference>
<feature type="binding site" evidence="4">
    <location>
        <position position="201"/>
    </location>
    <ligand>
        <name>molybdate</name>
        <dbReference type="ChEBI" id="CHEBI:36264"/>
    </ligand>
</feature>
<keyword evidence="8" id="KW-1185">Reference proteome</keyword>
<dbReference type="CDD" id="cd13539">
    <property type="entry name" value="PBP2_AvModA"/>
    <property type="match status" value="1"/>
</dbReference>
<reference evidence="7 8" key="1">
    <citation type="submission" date="2019-11" db="EMBL/GenBank/DDBJ databases">
        <authorList>
            <person name="Holert J."/>
        </authorList>
    </citation>
    <scope>NUCLEOTIDE SEQUENCE [LARGE SCALE GENOMIC DNA]</scope>
    <source>
        <strain evidence="7">SB11_3</strain>
    </source>
</reference>
<dbReference type="InterPro" id="IPR050682">
    <property type="entry name" value="ModA/WtpA"/>
</dbReference>
<dbReference type="GO" id="GO:0015689">
    <property type="term" value="P:molybdate ion transport"/>
    <property type="evidence" value="ECO:0007669"/>
    <property type="project" value="InterPro"/>
</dbReference>
<feature type="binding site" evidence="4">
    <location>
        <position position="82"/>
    </location>
    <ligand>
        <name>molybdate</name>
        <dbReference type="ChEBI" id="CHEBI:36264"/>
    </ligand>
</feature>
<sequence length="294" mass="31744">MRFLTITLWLLCLPPCYADAGDCARVRVAVAANFVSTAKVLARAFMHQQSDQKQENHEGRDGKQDKESRDNQICVDVSSGSSGKLAAQIVHGAPFDVFLSADQAKPQFLIEKGLANADSRFTYANGVLVLWQSHREGGATGSNEWQSLVQILSQPHRSPLAMANPKVAPYGLAAQQTIESLKLPQSASIQQQRPPVLGENVAQVMQFVQSGNAYAGFVALAQVLALPVAVQGRYIEVPSSLYDPIAQDAVLVTRGKPANKAAEAFMHYLRSPAARSLIEQRGYQLPVYAGGEGA</sequence>
<dbReference type="OrthoDB" id="9785015at2"/>
<dbReference type="SUPFAM" id="SSF53850">
    <property type="entry name" value="Periplasmic binding protein-like II"/>
    <property type="match status" value="1"/>
</dbReference>
<dbReference type="PIRSF" id="PIRSF004846">
    <property type="entry name" value="ModA"/>
    <property type="match status" value="1"/>
</dbReference>
<evidence type="ECO:0000256" key="4">
    <source>
        <dbReference type="PIRSR" id="PIRSR004846-1"/>
    </source>
</evidence>
<protein>
    <recommendedName>
        <fullName evidence="9">Molybdate-binding protein ModA</fullName>
    </recommendedName>
</protein>
<dbReference type="NCBIfam" id="TIGR01256">
    <property type="entry name" value="modA"/>
    <property type="match status" value="1"/>
</dbReference>
<proteinExistence type="inferred from homology"/>
<feature type="signal peptide" evidence="6">
    <location>
        <begin position="1"/>
        <end position="20"/>
    </location>
</feature>
<feature type="region of interest" description="Disordered" evidence="5">
    <location>
        <begin position="47"/>
        <end position="71"/>
    </location>
</feature>
<evidence type="ECO:0008006" key="9">
    <source>
        <dbReference type="Google" id="ProtNLM"/>
    </source>
</evidence>
<organism evidence="7 8">
    <name type="scientific">BD1-7 clade bacterium</name>
    <dbReference type="NCBI Taxonomy" id="2029982"/>
    <lineage>
        <taxon>Bacteria</taxon>
        <taxon>Pseudomonadati</taxon>
        <taxon>Pseudomonadota</taxon>
        <taxon>Gammaproteobacteria</taxon>
        <taxon>Cellvibrionales</taxon>
        <taxon>Spongiibacteraceae</taxon>
        <taxon>BD1-7 clade</taxon>
    </lineage>
</organism>
<dbReference type="GO" id="GO:0046872">
    <property type="term" value="F:metal ion binding"/>
    <property type="evidence" value="ECO:0007669"/>
    <property type="project" value="UniProtKB-KW"/>
</dbReference>
<feature type="compositionally biased region" description="Basic and acidic residues" evidence="5">
    <location>
        <begin position="50"/>
        <end position="70"/>
    </location>
</feature>
<dbReference type="InterPro" id="IPR005950">
    <property type="entry name" value="ModA"/>
</dbReference>
<dbReference type="GO" id="GO:0030973">
    <property type="term" value="F:molybdate ion binding"/>
    <property type="evidence" value="ECO:0007669"/>
    <property type="project" value="InterPro"/>
</dbReference>
<name>A0A5S9MR72_9GAMM</name>
<evidence type="ECO:0000313" key="7">
    <source>
        <dbReference type="EMBL" id="CAA0079620.1"/>
    </source>
</evidence>
<evidence type="ECO:0000313" key="8">
    <source>
        <dbReference type="Proteomes" id="UP000441399"/>
    </source>
</evidence>
<feature type="chain" id="PRO_5024888758" description="Molybdate-binding protein ModA" evidence="6">
    <location>
        <begin position="21"/>
        <end position="294"/>
    </location>
</feature>
<dbReference type="Gene3D" id="3.40.190.10">
    <property type="entry name" value="Periplasmic binding protein-like II"/>
    <property type="match status" value="2"/>
</dbReference>
<comment type="similarity">
    <text evidence="1">Belongs to the bacterial solute-binding protein ModA family.</text>
</comment>
<evidence type="ECO:0000256" key="3">
    <source>
        <dbReference type="ARBA" id="ARBA00022729"/>
    </source>
</evidence>
<dbReference type="EMBL" id="CACSIO010000001">
    <property type="protein sequence ID" value="CAA0079620.1"/>
    <property type="molecule type" value="Genomic_DNA"/>
</dbReference>
<dbReference type="AlphaFoldDB" id="A0A5S9MR72"/>
<keyword evidence="3 6" id="KW-0732">Signal</keyword>
<keyword evidence="4" id="KW-0500">Molybdenum</keyword>
<evidence type="ECO:0000256" key="1">
    <source>
        <dbReference type="ARBA" id="ARBA00009175"/>
    </source>
</evidence>
<evidence type="ECO:0000256" key="2">
    <source>
        <dbReference type="ARBA" id="ARBA00022723"/>
    </source>
</evidence>
<dbReference type="PANTHER" id="PTHR30632:SF14">
    <property type="entry name" value="TUNGSTATE_MOLYBDATE_CHROMATE-BINDING PROTEIN MODA"/>
    <property type="match status" value="1"/>
</dbReference>
<dbReference type="InterPro" id="IPR044084">
    <property type="entry name" value="AvModA-like_subst-bd"/>
</dbReference>
<evidence type="ECO:0000256" key="5">
    <source>
        <dbReference type="SAM" id="MobiDB-lite"/>
    </source>
</evidence>
<dbReference type="PANTHER" id="PTHR30632">
    <property type="entry name" value="MOLYBDATE-BINDING PERIPLASMIC PROTEIN"/>
    <property type="match status" value="1"/>
</dbReference>
<gene>
    <name evidence="7" type="ORF">OPDIPICF_00121</name>
</gene>
<accession>A0A5S9MR72</accession>